<organism evidence="2 3">
    <name type="scientific">Coniochaeta pulveracea</name>
    <dbReference type="NCBI Taxonomy" id="177199"/>
    <lineage>
        <taxon>Eukaryota</taxon>
        <taxon>Fungi</taxon>
        <taxon>Dikarya</taxon>
        <taxon>Ascomycota</taxon>
        <taxon>Pezizomycotina</taxon>
        <taxon>Sordariomycetes</taxon>
        <taxon>Sordariomycetidae</taxon>
        <taxon>Coniochaetales</taxon>
        <taxon>Coniochaetaceae</taxon>
        <taxon>Coniochaeta</taxon>
    </lineage>
</organism>
<dbReference type="EMBL" id="QVQW01000023">
    <property type="protein sequence ID" value="RKU45098.1"/>
    <property type="molecule type" value="Genomic_DNA"/>
</dbReference>
<dbReference type="Gene3D" id="3.40.50.720">
    <property type="entry name" value="NAD(P)-binding Rossmann-like Domain"/>
    <property type="match status" value="1"/>
</dbReference>
<proteinExistence type="predicted"/>
<keyword evidence="3" id="KW-1185">Reference proteome</keyword>
<dbReference type="GO" id="GO:0016491">
    <property type="term" value="F:oxidoreductase activity"/>
    <property type="evidence" value="ECO:0007669"/>
    <property type="project" value="UniProtKB-KW"/>
</dbReference>
<protein>
    <submittedName>
        <fullName evidence="2">Uncharacterized protein</fullName>
    </submittedName>
</protein>
<sequence length="273" mass="28945">MATDKKIVFITGGNTGLGFETVKALAASTSAYEIIIGCRTPSKGEEAIASLESQLPNTSSTFSVLQADLTSDSSLESAVRTLTSNFGRLDILINNGGASFDWLLAEGKLSLREAFNASWDTNVSGTHVLTTLAVPLLLKSSDPRVLFITSGTSSLGETERFDNPTHARINASPEKGWPKPNAGLALTSYRSAKTGLNMLAREWHRILLKDGVKVWAISPGFLATGLGGAGAERLKKMGAKDPSEGGKVVKAVVEGERDQDVGKVVRADGIQPW</sequence>
<dbReference type="STRING" id="177199.A0A420YB27"/>
<evidence type="ECO:0000256" key="1">
    <source>
        <dbReference type="ARBA" id="ARBA00023002"/>
    </source>
</evidence>
<gene>
    <name evidence="2" type="ORF">DL546_001516</name>
</gene>
<dbReference type="InterPro" id="IPR002347">
    <property type="entry name" value="SDR_fam"/>
</dbReference>
<reference evidence="2 3" key="1">
    <citation type="submission" date="2018-08" db="EMBL/GenBank/DDBJ databases">
        <title>Draft genome of the lignicolous fungus Coniochaeta pulveracea.</title>
        <authorList>
            <person name="Borstlap C.J."/>
            <person name="De Witt R.N."/>
            <person name="Botha A."/>
            <person name="Volschenk H."/>
        </authorList>
    </citation>
    <scope>NUCLEOTIDE SEQUENCE [LARGE SCALE GENOMIC DNA]</scope>
    <source>
        <strain evidence="2 3">CAB683</strain>
    </source>
</reference>
<keyword evidence="1" id="KW-0560">Oxidoreductase</keyword>
<name>A0A420YB27_9PEZI</name>
<dbReference type="Proteomes" id="UP000275385">
    <property type="component" value="Unassembled WGS sequence"/>
</dbReference>
<comment type="caution">
    <text evidence="2">The sequence shown here is derived from an EMBL/GenBank/DDBJ whole genome shotgun (WGS) entry which is preliminary data.</text>
</comment>
<evidence type="ECO:0000313" key="3">
    <source>
        <dbReference type="Proteomes" id="UP000275385"/>
    </source>
</evidence>
<dbReference type="AlphaFoldDB" id="A0A420YB27"/>
<dbReference type="PRINTS" id="PR00081">
    <property type="entry name" value="GDHRDH"/>
</dbReference>
<dbReference type="Pfam" id="PF00106">
    <property type="entry name" value="adh_short"/>
    <property type="match status" value="1"/>
</dbReference>
<dbReference type="PANTHER" id="PTHR43157:SF31">
    <property type="entry name" value="PHOSPHATIDYLINOSITOL-GLYCAN BIOSYNTHESIS CLASS F PROTEIN"/>
    <property type="match status" value="1"/>
</dbReference>
<evidence type="ECO:0000313" key="2">
    <source>
        <dbReference type="EMBL" id="RKU45098.1"/>
    </source>
</evidence>
<dbReference type="OrthoDB" id="1933717at2759"/>
<dbReference type="InterPro" id="IPR036291">
    <property type="entry name" value="NAD(P)-bd_dom_sf"/>
</dbReference>
<accession>A0A420YB27</accession>
<dbReference type="SUPFAM" id="SSF51735">
    <property type="entry name" value="NAD(P)-binding Rossmann-fold domains"/>
    <property type="match status" value="1"/>
</dbReference>
<dbReference type="PANTHER" id="PTHR43157">
    <property type="entry name" value="PHOSPHATIDYLINOSITOL-GLYCAN BIOSYNTHESIS CLASS F PROTEIN-RELATED"/>
    <property type="match status" value="1"/>
</dbReference>